<feature type="transmembrane region" description="Helical" evidence="2">
    <location>
        <begin position="115"/>
        <end position="133"/>
    </location>
</feature>
<keyword evidence="2" id="KW-0812">Transmembrane</keyword>
<dbReference type="InterPro" id="IPR018650">
    <property type="entry name" value="STSV1_Orf64"/>
</dbReference>
<proteinExistence type="predicted"/>
<feature type="transmembrane region" description="Helical" evidence="2">
    <location>
        <begin position="164"/>
        <end position="184"/>
    </location>
</feature>
<feature type="transmembrane region" description="Helical" evidence="2">
    <location>
        <begin position="224"/>
        <end position="244"/>
    </location>
</feature>
<feature type="transmembrane region" description="Helical" evidence="2">
    <location>
        <begin position="196"/>
        <end position="218"/>
    </location>
</feature>
<evidence type="ECO:0000313" key="3">
    <source>
        <dbReference type="EMBL" id="MFC7217380.1"/>
    </source>
</evidence>
<evidence type="ECO:0000256" key="1">
    <source>
        <dbReference type="SAM" id="MobiDB-lite"/>
    </source>
</evidence>
<keyword evidence="2" id="KW-0472">Membrane</keyword>
<keyword evidence="2" id="KW-1133">Transmembrane helix</keyword>
<dbReference type="Pfam" id="PF09852">
    <property type="entry name" value="DUF2079"/>
    <property type="match status" value="1"/>
</dbReference>
<gene>
    <name evidence="3" type="ORF">ACFQLX_04215</name>
</gene>
<feature type="transmembrane region" description="Helical" evidence="2">
    <location>
        <begin position="36"/>
        <end position="53"/>
    </location>
</feature>
<accession>A0ABW2GDN1</accession>
<keyword evidence="4" id="KW-1185">Reference proteome</keyword>
<feature type="region of interest" description="Disordered" evidence="1">
    <location>
        <begin position="1"/>
        <end position="27"/>
    </location>
</feature>
<dbReference type="EMBL" id="JBHSZO010000004">
    <property type="protein sequence ID" value="MFC7217380.1"/>
    <property type="molecule type" value="Genomic_DNA"/>
</dbReference>
<organism evidence="3 4">
    <name type="scientific">Streptomyces polyrhachis</name>
    <dbReference type="NCBI Taxonomy" id="1282885"/>
    <lineage>
        <taxon>Bacteria</taxon>
        <taxon>Bacillati</taxon>
        <taxon>Actinomycetota</taxon>
        <taxon>Actinomycetes</taxon>
        <taxon>Kitasatosporales</taxon>
        <taxon>Streptomycetaceae</taxon>
        <taxon>Streptomyces</taxon>
    </lineage>
</organism>
<sequence length="481" mass="51963">MERAGERGGSAVETVTQERTAPEAAGGAPRVPWAPYLWLAAALLTAYTLLPALRWSHFASPSWDLAIFEQEVRAYAGLRAPVVDIKGPGFMILGDHFSPLIALLVPLYWLWPSPLALLAAQAALFAASAVVVGRTAAGLLGRRAGLGIAVAYGLSWGLQEAVKADFHEIAFAVPLLALVCRSLLRERWRAAALWSLPLLLVKEDLGVTVAAVGALLFWYGRRRLGAALAATGLTAFVLTVWVLIPAANSLGRYDYWSKVSVTGEAEQPGPVATVLDVFVNGEKIEMLFFLVAITGFFALRSPLAVLVLPTLGWRLLSHEPYHWGMGWHYSATLMPIVFLAAADGVRRARSSPRPWLASYARTAVPVMVAVSLALSQHLPLRDLLREATYTSDARVRAAEGALEAIPRGASVEADVPFLAHLTGGRTVYWLGGTQGVVPDAIAVRTLYTGPDPAGYGSRLHPGHRWRVAYQRDEYVVLVRSG</sequence>
<reference evidence="4" key="1">
    <citation type="journal article" date="2019" name="Int. J. Syst. Evol. Microbiol.">
        <title>The Global Catalogue of Microorganisms (GCM) 10K type strain sequencing project: providing services to taxonomists for standard genome sequencing and annotation.</title>
        <authorList>
            <consortium name="The Broad Institute Genomics Platform"/>
            <consortium name="The Broad Institute Genome Sequencing Center for Infectious Disease"/>
            <person name="Wu L."/>
            <person name="Ma J."/>
        </authorList>
    </citation>
    <scope>NUCLEOTIDE SEQUENCE [LARGE SCALE GENOMIC DNA]</scope>
    <source>
        <strain evidence="4">CGMCC 1.13681</strain>
    </source>
</reference>
<feature type="transmembrane region" description="Helical" evidence="2">
    <location>
        <begin position="140"/>
        <end position="158"/>
    </location>
</feature>
<comment type="caution">
    <text evidence="3">The sequence shown here is derived from an EMBL/GenBank/DDBJ whole genome shotgun (WGS) entry which is preliminary data.</text>
</comment>
<feature type="transmembrane region" description="Helical" evidence="2">
    <location>
        <begin position="327"/>
        <end position="345"/>
    </location>
</feature>
<evidence type="ECO:0000256" key="2">
    <source>
        <dbReference type="SAM" id="Phobius"/>
    </source>
</evidence>
<dbReference type="RefSeq" id="WP_386412027.1">
    <property type="nucleotide sequence ID" value="NZ_JBHSZO010000004.1"/>
</dbReference>
<dbReference type="Proteomes" id="UP001596413">
    <property type="component" value="Unassembled WGS sequence"/>
</dbReference>
<evidence type="ECO:0000313" key="4">
    <source>
        <dbReference type="Proteomes" id="UP001596413"/>
    </source>
</evidence>
<feature type="transmembrane region" description="Helical" evidence="2">
    <location>
        <begin position="287"/>
        <end position="307"/>
    </location>
</feature>
<name>A0ABW2GDN1_9ACTN</name>
<protein>
    <submittedName>
        <fullName evidence="3">DUF2079 domain-containing protein</fullName>
    </submittedName>
</protein>